<name>A0A9N9K0X4_9GLOM</name>
<protein>
    <submittedName>
        <fullName evidence="1">19757_t:CDS:1</fullName>
    </submittedName>
</protein>
<feature type="non-terminal residue" evidence="1">
    <location>
        <position position="1"/>
    </location>
</feature>
<keyword evidence="2" id="KW-1185">Reference proteome</keyword>
<proteinExistence type="predicted"/>
<evidence type="ECO:0000313" key="1">
    <source>
        <dbReference type="EMBL" id="CAG8805104.1"/>
    </source>
</evidence>
<reference evidence="1" key="1">
    <citation type="submission" date="2021-06" db="EMBL/GenBank/DDBJ databases">
        <authorList>
            <person name="Kallberg Y."/>
            <person name="Tangrot J."/>
            <person name="Rosling A."/>
        </authorList>
    </citation>
    <scope>NUCLEOTIDE SEQUENCE</scope>
    <source>
        <strain evidence="1">MA453B</strain>
    </source>
</reference>
<sequence>LLFSKLLKVVFVDFFKSFLTEVFKRLDLHYLDPSCIDLLNIDFMEVLEMIWISQDLVIYFMKKANETYLTTKNKQIVSNIEFNQQEQSFYYLHKFVLLIESEFLDPRDDIQI</sequence>
<gene>
    <name evidence="1" type="ORF">DERYTH_LOCUS24221</name>
</gene>
<dbReference type="AlphaFoldDB" id="A0A9N9K0X4"/>
<accession>A0A9N9K0X4</accession>
<dbReference type="OrthoDB" id="10451406at2759"/>
<organism evidence="1 2">
    <name type="scientific">Dentiscutata erythropus</name>
    <dbReference type="NCBI Taxonomy" id="1348616"/>
    <lineage>
        <taxon>Eukaryota</taxon>
        <taxon>Fungi</taxon>
        <taxon>Fungi incertae sedis</taxon>
        <taxon>Mucoromycota</taxon>
        <taxon>Glomeromycotina</taxon>
        <taxon>Glomeromycetes</taxon>
        <taxon>Diversisporales</taxon>
        <taxon>Gigasporaceae</taxon>
        <taxon>Dentiscutata</taxon>
    </lineage>
</organism>
<comment type="caution">
    <text evidence="1">The sequence shown here is derived from an EMBL/GenBank/DDBJ whole genome shotgun (WGS) entry which is preliminary data.</text>
</comment>
<dbReference type="EMBL" id="CAJVPY010039740">
    <property type="protein sequence ID" value="CAG8805104.1"/>
    <property type="molecule type" value="Genomic_DNA"/>
</dbReference>
<dbReference type="Proteomes" id="UP000789405">
    <property type="component" value="Unassembled WGS sequence"/>
</dbReference>
<evidence type="ECO:0000313" key="2">
    <source>
        <dbReference type="Proteomes" id="UP000789405"/>
    </source>
</evidence>